<feature type="signal peptide" evidence="2">
    <location>
        <begin position="1"/>
        <end position="22"/>
    </location>
</feature>
<evidence type="ECO:0008006" key="5">
    <source>
        <dbReference type="Google" id="ProtNLM"/>
    </source>
</evidence>
<feature type="region of interest" description="Disordered" evidence="1">
    <location>
        <begin position="134"/>
        <end position="155"/>
    </location>
</feature>
<keyword evidence="2" id="KW-0732">Signal</keyword>
<comment type="caution">
    <text evidence="3">The sequence shown here is derived from an EMBL/GenBank/DDBJ whole genome shotgun (WGS) entry which is preliminary data.</text>
</comment>
<protein>
    <recommendedName>
        <fullName evidence="5">Cell surface protein</fullName>
    </recommendedName>
</protein>
<gene>
    <name evidence="3" type="ORF">WOB96_04015</name>
</gene>
<sequence>MNKTLKLSIAALFLGFSGMAAAALPVAQNDAISVAVTTAEVGPNIATEVRNTSSNTIADGAFHAVEGINQVQQNNGANNAMQQGAAVAVNRDDDNAQPLDLSLAASVNLGGTVLNYSDVNGNMSDNTIAGDSFKDGAGISQAQQNNGNNNAMQQSTSVAVNQDIDDTAQMVVPPALSLAVGGSLGNTAYTSKSEQSNSISGEAFKDAAGISQVQQNNGSNSTMQQGAAVAVNESTAPFNMALAVAALGATVAGNQSYESGNTRTNEICGPAFSHVSGISQVQQNSGNNSMMQQTVAVSVNGGL</sequence>
<dbReference type="RefSeq" id="WP_341369990.1">
    <property type="nucleotide sequence ID" value="NZ_JBBPCO010000003.1"/>
</dbReference>
<evidence type="ECO:0000256" key="2">
    <source>
        <dbReference type="SAM" id="SignalP"/>
    </source>
</evidence>
<accession>A0ABU9D870</accession>
<evidence type="ECO:0000313" key="4">
    <source>
        <dbReference type="Proteomes" id="UP001446205"/>
    </source>
</evidence>
<feature type="compositionally biased region" description="Low complexity" evidence="1">
    <location>
        <begin position="136"/>
        <end position="154"/>
    </location>
</feature>
<dbReference type="Proteomes" id="UP001446205">
    <property type="component" value="Unassembled WGS sequence"/>
</dbReference>
<name>A0ABU9D870_9PROT</name>
<keyword evidence="4" id="KW-1185">Reference proteome</keyword>
<reference evidence="3 4" key="1">
    <citation type="submission" date="2024-04" db="EMBL/GenBank/DDBJ databases">
        <authorList>
            <person name="Abashina T."/>
            <person name="Shaikin A."/>
        </authorList>
    </citation>
    <scope>NUCLEOTIDE SEQUENCE [LARGE SCALE GENOMIC DNA]</scope>
    <source>
        <strain evidence="3 4">AAFK</strain>
    </source>
</reference>
<proteinExistence type="predicted"/>
<feature type="chain" id="PRO_5045215944" description="Cell surface protein" evidence="2">
    <location>
        <begin position="23"/>
        <end position="303"/>
    </location>
</feature>
<evidence type="ECO:0000313" key="3">
    <source>
        <dbReference type="EMBL" id="MEK8088923.1"/>
    </source>
</evidence>
<dbReference type="EMBL" id="JBBPCO010000003">
    <property type="protein sequence ID" value="MEK8088923.1"/>
    <property type="molecule type" value="Genomic_DNA"/>
</dbReference>
<organism evidence="3 4">
    <name type="scientific">Thermithiobacillus plumbiphilus</name>
    <dbReference type="NCBI Taxonomy" id="1729899"/>
    <lineage>
        <taxon>Bacteria</taxon>
        <taxon>Pseudomonadati</taxon>
        <taxon>Pseudomonadota</taxon>
        <taxon>Acidithiobacillia</taxon>
        <taxon>Acidithiobacillales</taxon>
        <taxon>Thermithiobacillaceae</taxon>
        <taxon>Thermithiobacillus</taxon>
    </lineage>
</organism>
<evidence type="ECO:0000256" key="1">
    <source>
        <dbReference type="SAM" id="MobiDB-lite"/>
    </source>
</evidence>